<gene>
    <name evidence="4" type="primary">TES-26</name>
    <name evidence="4" type="ORF">Tcan_06572</name>
</gene>
<dbReference type="CDD" id="cd00866">
    <property type="entry name" value="PEBP_euk"/>
    <property type="match status" value="1"/>
</dbReference>
<accession>A0A0B2V1I6</accession>
<evidence type="ECO:0000259" key="3">
    <source>
        <dbReference type="PROSITE" id="PS51670"/>
    </source>
</evidence>
<keyword evidence="5" id="KW-1185">Reference proteome</keyword>
<dbReference type="PROSITE" id="PS51670">
    <property type="entry name" value="SHKT"/>
    <property type="match status" value="1"/>
</dbReference>
<evidence type="ECO:0000313" key="5">
    <source>
        <dbReference type="Proteomes" id="UP000031036"/>
    </source>
</evidence>
<protein>
    <submittedName>
        <fullName evidence="4">26 kDa secreted antigen</fullName>
    </submittedName>
</protein>
<sequence>MSAKEPSVKGRRHHKRIHLRKRSVYDVRFTLRCIQVQECYAGVNIADTSPSIVLPKVFIADVIPQQPTPLPFCVDTASNCPQVASHCYRRPFSQIVQIRCIRTCFTCDCIDTASDCATYSALCDNPAYENVLRARCQVTCGFCAGCGYRRNQIVPDVTVNPPSRRVRAFFNNLEVTCGNPLTPAQVSSPPTRLGWDADSNGLYTLILTDPDAPSRQNPTLREWLHWLVINIPGNNTSRGNVIATFIPSGPPQGTGLHRYVFLVFSQPGNITNPGIGPLPNATGRPNFNTNAFVTRNNLGFAYAGNFYQSQF</sequence>
<dbReference type="EMBL" id="JPKZ01002348">
    <property type="protein sequence ID" value="KHN77276.1"/>
    <property type="molecule type" value="Genomic_DNA"/>
</dbReference>
<dbReference type="STRING" id="6265.A0A0B2V1I6"/>
<dbReference type="InterPro" id="IPR003582">
    <property type="entry name" value="ShKT_dom"/>
</dbReference>
<dbReference type="Pfam" id="PF01161">
    <property type="entry name" value="PBP"/>
    <property type="match status" value="1"/>
</dbReference>
<dbReference type="InterPro" id="IPR008914">
    <property type="entry name" value="PEBP"/>
</dbReference>
<reference evidence="4 5" key="1">
    <citation type="submission" date="2014-11" db="EMBL/GenBank/DDBJ databases">
        <title>Genetic blueprint of the zoonotic pathogen Toxocara canis.</title>
        <authorList>
            <person name="Zhu X.-Q."/>
            <person name="Korhonen P.K."/>
            <person name="Cai H."/>
            <person name="Young N.D."/>
            <person name="Nejsum P."/>
            <person name="von Samson-Himmelstjerna G."/>
            <person name="Boag P.R."/>
            <person name="Tan P."/>
            <person name="Li Q."/>
            <person name="Min J."/>
            <person name="Yang Y."/>
            <person name="Wang X."/>
            <person name="Fang X."/>
            <person name="Hall R.S."/>
            <person name="Hofmann A."/>
            <person name="Sternberg P.W."/>
            <person name="Jex A.R."/>
            <person name="Gasser R.B."/>
        </authorList>
    </citation>
    <scope>NUCLEOTIDE SEQUENCE [LARGE SCALE GENOMIC DNA]</scope>
    <source>
        <strain evidence="4">PN_DK_2014</strain>
    </source>
</reference>
<dbReference type="OrthoDB" id="6700855at2759"/>
<comment type="caution">
    <text evidence="2">Lacks conserved residue(s) required for the propagation of feature annotation.</text>
</comment>
<dbReference type="SMART" id="SM00254">
    <property type="entry name" value="ShKT"/>
    <property type="match status" value="2"/>
</dbReference>
<dbReference type="Gene3D" id="3.90.280.10">
    <property type="entry name" value="PEBP-like"/>
    <property type="match status" value="1"/>
</dbReference>
<proteinExistence type="inferred from homology"/>
<dbReference type="PROSITE" id="PS01220">
    <property type="entry name" value="PBP"/>
    <property type="match status" value="1"/>
</dbReference>
<dbReference type="InterPro" id="IPR035810">
    <property type="entry name" value="PEBP_euk"/>
</dbReference>
<evidence type="ECO:0000313" key="4">
    <source>
        <dbReference type="EMBL" id="KHN77276.1"/>
    </source>
</evidence>
<dbReference type="Pfam" id="PF01549">
    <property type="entry name" value="ShK"/>
    <property type="match status" value="2"/>
</dbReference>
<dbReference type="SUPFAM" id="SSF49777">
    <property type="entry name" value="PEBP-like"/>
    <property type="match status" value="1"/>
</dbReference>
<comment type="caution">
    <text evidence="4">The sequence shown here is derived from an EMBL/GenBank/DDBJ whole genome shotgun (WGS) entry which is preliminary data.</text>
</comment>
<dbReference type="InterPro" id="IPR001858">
    <property type="entry name" value="Phosphatidylethanolamine-bd_CS"/>
</dbReference>
<evidence type="ECO:0000256" key="1">
    <source>
        <dbReference type="ARBA" id="ARBA00007091"/>
    </source>
</evidence>
<dbReference type="AlphaFoldDB" id="A0A0B2V1I6"/>
<evidence type="ECO:0000256" key="2">
    <source>
        <dbReference type="PROSITE-ProRule" id="PRU01005"/>
    </source>
</evidence>
<feature type="disulfide bond" evidence="2">
    <location>
        <begin position="109"/>
        <end position="143"/>
    </location>
</feature>
<name>A0A0B2V1I6_TOXCA</name>
<keyword evidence="2" id="KW-1015">Disulfide bond</keyword>
<comment type="similarity">
    <text evidence="1">Belongs to the phosphatidylethanolamine-binding protein family.</text>
</comment>
<dbReference type="Gene3D" id="1.10.10.1870">
    <property type="entry name" value="ShTK domain-like"/>
    <property type="match status" value="1"/>
</dbReference>
<feature type="domain" description="ShKT" evidence="3">
    <location>
        <begin position="109"/>
        <end position="143"/>
    </location>
</feature>
<organism evidence="4 5">
    <name type="scientific">Toxocara canis</name>
    <name type="common">Canine roundworm</name>
    <dbReference type="NCBI Taxonomy" id="6265"/>
    <lineage>
        <taxon>Eukaryota</taxon>
        <taxon>Metazoa</taxon>
        <taxon>Ecdysozoa</taxon>
        <taxon>Nematoda</taxon>
        <taxon>Chromadorea</taxon>
        <taxon>Rhabditida</taxon>
        <taxon>Spirurina</taxon>
        <taxon>Ascaridomorpha</taxon>
        <taxon>Ascaridoidea</taxon>
        <taxon>Toxocaridae</taxon>
        <taxon>Toxocara</taxon>
    </lineage>
</organism>
<dbReference type="PANTHER" id="PTHR11362:SF82">
    <property type="entry name" value="PHOSPHATIDYLETHANOLAMINE-BINDING PROTEIN 4"/>
    <property type="match status" value="1"/>
</dbReference>
<dbReference type="InterPro" id="IPR036610">
    <property type="entry name" value="PEBP-like_sf"/>
</dbReference>
<dbReference type="PANTHER" id="PTHR11362">
    <property type="entry name" value="PHOSPHATIDYLETHANOLAMINE-BINDING PROTEIN"/>
    <property type="match status" value="1"/>
</dbReference>
<dbReference type="Proteomes" id="UP000031036">
    <property type="component" value="Unassembled WGS sequence"/>
</dbReference>